<keyword evidence="3" id="KW-1185">Reference proteome</keyword>
<feature type="region of interest" description="Disordered" evidence="1">
    <location>
        <begin position="208"/>
        <end position="259"/>
    </location>
</feature>
<feature type="compositionally biased region" description="Basic and acidic residues" evidence="1">
    <location>
        <begin position="219"/>
        <end position="245"/>
    </location>
</feature>
<evidence type="ECO:0000313" key="3">
    <source>
        <dbReference type="Proteomes" id="UP001296104"/>
    </source>
</evidence>
<sequence length="259" mass="30073">MSSRRQSLDPLVVKLLPNNRPSNIAPCSPPSPTPKRVSFAPKADDKLSRPLTSTEAWSLYYFENHARHCPDCYNPHEVYRRTGRLCEIGHGLAQDVACHVYHQGGEVYSTRKDDSKLVRVEIPHGYAHLRGLLQSMAREIRHRTTPILSYDKTYPVPARKSWTPDSQPEIVTVESAISSSPKRRSIHRPVRYSTVVIDNDVEDVTAVRRPQPQPQQLPLERRGSLYEQRKKQDYRVEIREPSDKKDRRRRERRDSGFWM</sequence>
<gene>
    <name evidence="2" type="ORF">LECACI_7A002245</name>
</gene>
<reference evidence="2" key="1">
    <citation type="submission" date="2023-11" db="EMBL/GenBank/DDBJ databases">
        <authorList>
            <person name="Alioto T."/>
            <person name="Alioto T."/>
            <person name="Gomez Garrido J."/>
        </authorList>
    </citation>
    <scope>NUCLEOTIDE SEQUENCE</scope>
</reference>
<evidence type="ECO:0000313" key="2">
    <source>
        <dbReference type="EMBL" id="CAK3887234.1"/>
    </source>
</evidence>
<comment type="caution">
    <text evidence="2">The sequence shown here is derived from an EMBL/GenBank/DDBJ whole genome shotgun (WGS) entry which is preliminary data.</text>
</comment>
<feature type="region of interest" description="Disordered" evidence="1">
    <location>
        <begin position="17"/>
        <end position="45"/>
    </location>
</feature>
<name>A0AAI8YUJ5_9PEZI</name>
<accession>A0AAI8YUJ5</accession>
<evidence type="ECO:0000256" key="1">
    <source>
        <dbReference type="SAM" id="MobiDB-lite"/>
    </source>
</evidence>
<dbReference type="AlphaFoldDB" id="A0AAI8YUJ5"/>
<dbReference type="EMBL" id="CAVMBE010000009">
    <property type="protein sequence ID" value="CAK3887234.1"/>
    <property type="molecule type" value="Genomic_DNA"/>
</dbReference>
<feature type="compositionally biased region" description="Low complexity" evidence="1">
    <location>
        <begin position="208"/>
        <end position="218"/>
    </location>
</feature>
<protein>
    <submittedName>
        <fullName evidence="2">Uncharacterized protein</fullName>
    </submittedName>
</protein>
<proteinExistence type="predicted"/>
<organism evidence="2 3">
    <name type="scientific">Lecanosticta acicola</name>
    <dbReference type="NCBI Taxonomy" id="111012"/>
    <lineage>
        <taxon>Eukaryota</taxon>
        <taxon>Fungi</taxon>
        <taxon>Dikarya</taxon>
        <taxon>Ascomycota</taxon>
        <taxon>Pezizomycotina</taxon>
        <taxon>Dothideomycetes</taxon>
        <taxon>Dothideomycetidae</taxon>
        <taxon>Mycosphaerellales</taxon>
        <taxon>Mycosphaerellaceae</taxon>
        <taxon>Lecanosticta</taxon>
    </lineage>
</organism>
<dbReference type="Proteomes" id="UP001296104">
    <property type="component" value="Unassembled WGS sequence"/>
</dbReference>